<feature type="compositionally biased region" description="Pro residues" evidence="1">
    <location>
        <begin position="66"/>
        <end position="82"/>
    </location>
</feature>
<evidence type="ECO:0000313" key="3">
    <source>
        <dbReference type="EMBL" id="KAJ2793357.1"/>
    </source>
</evidence>
<dbReference type="SMART" id="SM00066">
    <property type="entry name" value="GAL4"/>
    <property type="match status" value="1"/>
</dbReference>
<feature type="region of interest" description="Disordered" evidence="1">
    <location>
        <begin position="263"/>
        <end position="300"/>
    </location>
</feature>
<feature type="domain" description="Zn(2)-C6 fungal-type" evidence="2">
    <location>
        <begin position="169"/>
        <end position="204"/>
    </location>
</feature>
<dbReference type="InterPro" id="IPR001138">
    <property type="entry name" value="Zn2Cys6_DnaBD"/>
</dbReference>
<feature type="compositionally biased region" description="Polar residues" evidence="1">
    <location>
        <begin position="237"/>
        <end position="248"/>
    </location>
</feature>
<organism evidence="3 4">
    <name type="scientific">Coemansia guatemalensis</name>
    <dbReference type="NCBI Taxonomy" id="2761395"/>
    <lineage>
        <taxon>Eukaryota</taxon>
        <taxon>Fungi</taxon>
        <taxon>Fungi incertae sedis</taxon>
        <taxon>Zoopagomycota</taxon>
        <taxon>Kickxellomycotina</taxon>
        <taxon>Kickxellomycetes</taxon>
        <taxon>Kickxellales</taxon>
        <taxon>Kickxellaceae</taxon>
        <taxon>Coemansia</taxon>
    </lineage>
</organism>
<dbReference type="AlphaFoldDB" id="A0A9W8HNE3"/>
<accession>A0A9W8HNE3</accession>
<keyword evidence="4" id="KW-1185">Reference proteome</keyword>
<dbReference type="GO" id="GO:0000981">
    <property type="term" value="F:DNA-binding transcription factor activity, RNA polymerase II-specific"/>
    <property type="evidence" value="ECO:0007669"/>
    <property type="project" value="InterPro"/>
</dbReference>
<dbReference type="GO" id="GO:0008270">
    <property type="term" value="F:zinc ion binding"/>
    <property type="evidence" value="ECO:0007669"/>
    <property type="project" value="InterPro"/>
</dbReference>
<feature type="region of interest" description="Disordered" evidence="1">
    <location>
        <begin position="207"/>
        <end position="248"/>
    </location>
</feature>
<dbReference type="SUPFAM" id="SSF57701">
    <property type="entry name" value="Zn2/Cys6 DNA-binding domain"/>
    <property type="match status" value="1"/>
</dbReference>
<feature type="compositionally biased region" description="Basic and acidic residues" evidence="1">
    <location>
        <begin position="266"/>
        <end position="276"/>
    </location>
</feature>
<dbReference type="InterPro" id="IPR036864">
    <property type="entry name" value="Zn2-C6_fun-type_DNA-bd_sf"/>
</dbReference>
<evidence type="ECO:0000313" key="4">
    <source>
        <dbReference type="Proteomes" id="UP001140094"/>
    </source>
</evidence>
<dbReference type="EMBL" id="JANBUO010002929">
    <property type="protein sequence ID" value="KAJ2793357.1"/>
    <property type="molecule type" value="Genomic_DNA"/>
</dbReference>
<feature type="non-terminal residue" evidence="3">
    <location>
        <position position="300"/>
    </location>
</feature>
<dbReference type="OrthoDB" id="2123952at2759"/>
<proteinExistence type="predicted"/>
<evidence type="ECO:0000259" key="2">
    <source>
        <dbReference type="PROSITE" id="PS50048"/>
    </source>
</evidence>
<feature type="compositionally biased region" description="Basic residues" evidence="1">
    <location>
        <begin position="207"/>
        <end position="216"/>
    </location>
</feature>
<feature type="compositionally biased region" description="Low complexity" evidence="1">
    <location>
        <begin position="55"/>
        <end position="65"/>
    </location>
</feature>
<sequence length="300" mass="33053">QSNTAPSSLMHQSDSLAHHHLNHPRHLSKEMTHPMSFVHPQHPPTTHNALPPPLQSRAALATTAPAPGPPQPRSLPPQPSQLPPSHHSSAPWSPQRPMPMQFTDAAALDYRHYPYPAPAQQPPAPHHFSHMNTAAPYMYSHAEPHTDMFSSHYHQQLLQMPRRVRCTQACNHCHRRKARCVRNTMPDGSLRCDNCIREGIVCVWRESRRRGPKRKRLSQEDMLAPEQPIAESPVELPSNNNTSTHGNNAASIANLLNTTGAAVTVDDDRTSADRDSNSSTPVNGSDTATAAGIDDQATDA</sequence>
<dbReference type="PROSITE" id="PS50048">
    <property type="entry name" value="ZN2_CY6_FUNGAL_2"/>
    <property type="match status" value="1"/>
</dbReference>
<feature type="compositionally biased region" description="Low complexity" evidence="1">
    <location>
        <begin position="83"/>
        <end position="93"/>
    </location>
</feature>
<feature type="region of interest" description="Disordered" evidence="1">
    <location>
        <begin position="1"/>
        <end position="99"/>
    </location>
</feature>
<gene>
    <name evidence="3" type="ORF">H4R20_006561</name>
</gene>
<dbReference type="CDD" id="cd00067">
    <property type="entry name" value="GAL4"/>
    <property type="match status" value="1"/>
</dbReference>
<dbReference type="Pfam" id="PF00172">
    <property type="entry name" value="Zn_clus"/>
    <property type="match status" value="1"/>
</dbReference>
<protein>
    <recommendedName>
        <fullName evidence="2">Zn(2)-C6 fungal-type domain-containing protein</fullName>
    </recommendedName>
</protein>
<reference evidence="3" key="1">
    <citation type="submission" date="2022-07" db="EMBL/GenBank/DDBJ databases">
        <title>Phylogenomic reconstructions and comparative analyses of Kickxellomycotina fungi.</title>
        <authorList>
            <person name="Reynolds N.K."/>
            <person name="Stajich J.E."/>
            <person name="Barry K."/>
            <person name="Grigoriev I.V."/>
            <person name="Crous P."/>
            <person name="Smith M.E."/>
        </authorList>
    </citation>
    <scope>NUCLEOTIDE SEQUENCE</scope>
    <source>
        <strain evidence="3">NRRL 1565</strain>
    </source>
</reference>
<comment type="caution">
    <text evidence="3">The sequence shown here is derived from an EMBL/GenBank/DDBJ whole genome shotgun (WGS) entry which is preliminary data.</text>
</comment>
<dbReference type="Proteomes" id="UP001140094">
    <property type="component" value="Unassembled WGS sequence"/>
</dbReference>
<feature type="non-terminal residue" evidence="3">
    <location>
        <position position="1"/>
    </location>
</feature>
<evidence type="ECO:0000256" key="1">
    <source>
        <dbReference type="SAM" id="MobiDB-lite"/>
    </source>
</evidence>
<dbReference type="Gene3D" id="4.10.240.10">
    <property type="entry name" value="Zn(2)-C6 fungal-type DNA-binding domain"/>
    <property type="match status" value="1"/>
</dbReference>
<dbReference type="PROSITE" id="PS00463">
    <property type="entry name" value="ZN2_CY6_FUNGAL_1"/>
    <property type="match status" value="1"/>
</dbReference>
<feature type="compositionally biased region" description="Polar residues" evidence="1">
    <location>
        <begin position="277"/>
        <end position="288"/>
    </location>
</feature>
<name>A0A9W8HNE3_9FUNG</name>
<feature type="compositionally biased region" description="Polar residues" evidence="1">
    <location>
        <begin position="1"/>
        <end position="15"/>
    </location>
</feature>